<dbReference type="Proteomes" id="UP000516134">
    <property type="component" value="Chromosome"/>
</dbReference>
<keyword evidence="1" id="KW-0808">Transferase</keyword>
<feature type="region of interest" description="Disordered" evidence="2">
    <location>
        <begin position="265"/>
        <end position="286"/>
    </location>
</feature>
<feature type="compositionally biased region" description="Polar residues" evidence="2">
    <location>
        <begin position="10"/>
        <end position="28"/>
    </location>
</feature>
<feature type="region of interest" description="Disordered" evidence="2">
    <location>
        <begin position="1"/>
        <end position="28"/>
    </location>
</feature>
<dbReference type="InterPro" id="IPR008220">
    <property type="entry name" value="HAT_MetX-like"/>
</dbReference>
<evidence type="ECO:0000259" key="3">
    <source>
        <dbReference type="Pfam" id="PF00561"/>
    </source>
</evidence>
<feature type="domain" description="AB hydrolase-1" evidence="3">
    <location>
        <begin position="60"/>
        <end position="183"/>
    </location>
</feature>
<evidence type="ECO:0000256" key="2">
    <source>
        <dbReference type="SAM" id="MobiDB-lite"/>
    </source>
</evidence>
<dbReference type="EMBL" id="CP060780">
    <property type="protein sequence ID" value="QNP43433.1"/>
    <property type="molecule type" value="Genomic_DNA"/>
</dbReference>
<dbReference type="GO" id="GO:0016787">
    <property type="term" value="F:hydrolase activity"/>
    <property type="evidence" value="ECO:0007669"/>
    <property type="project" value="UniProtKB-KW"/>
</dbReference>
<protein>
    <submittedName>
        <fullName evidence="4">Alpha/beta fold hydrolase</fullName>
    </submittedName>
</protein>
<dbReference type="PANTHER" id="PTHR32268:SF11">
    <property type="entry name" value="HOMOSERINE O-ACETYLTRANSFERASE"/>
    <property type="match status" value="1"/>
</dbReference>
<dbReference type="Gene3D" id="3.40.50.1820">
    <property type="entry name" value="alpha/beta hydrolase"/>
    <property type="match status" value="1"/>
</dbReference>
<dbReference type="InterPro" id="IPR000073">
    <property type="entry name" value="AB_hydrolase_1"/>
</dbReference>
<evidence type="ECO:0000313" key="5">
    <source>
        <dbReference type="Proteomes" id="UP000516134"/>
    </source>
</evidence>
<accession>A0ABX6T3Z4</accession>
<reference evidence="4 5" key="1">
    <citation type="submission" date="2020-08" db="EMBL/GenBank/DDBJ databases">
        <title>Genome sequence of Sphingomonas daechungensis KACC 18115T.</title>
        <authorList>
            <person name="Hyun D.-W."/>
            <person name="Bae J.-W."/>
        </authorList>
    </citation>
    <scope>NUCLEOTIDE SEQUENCE [LARGE SCALE GENOMIC DNA]</scope>
    <source>
        <strain evidence="4 5">KACC 18115</strain>
    </source>
</reference>
<dbReference type="Pfam" id="PF00561">
    <property type="entry name" value="Abhydrolase_1"/>
    <property type="match status" value="1"/>
</dbReference>
<proteinExistence type="predicted"/>
<keyword evidence="4" id="KW-0378">Hydrolase</keyword>
<sequence>MELSVLPCLDTSNAQEVTSEGRGPSTSRPLLTVFDVPVPPDLRRFGDTVRASALGNPSNPPIVVLGGISANGFPSLTPEGSAGWWSNLIGQGQSIDPRGFYIVGVDFAADDSGTSAPTTAEQARVLAAALDSIGIDRPAAILGASYGAMVGLALAEAEPDRVSRLVIVSAAERPHPTSTAARELQRRVVALGQAAGCGEEALSIARGLAMLTYRTPAEFQERFEGGIADDGVLSGSEPGPIYARGTGFLLSYVPGSLPEPFGLDRPARCRPDEDPGAVSDHRRRKRSACLCRTAPDAGRAAR</sequence>
<dbReference type="InterPro" id="IPR029058">
    <property type="entry name" value="AB_hydrolase_fold"/>
</dbReference>
<evidence type="ECO:0000256" key="1">
    <source>
        <dbReference type="ARBA" id="ARBA00022679"/>
    </source>
</evidence>
<dbReference type="PANTHER" id="PTHR32268">
    <property type="entry name" value="HOMOSERINE O-ACETYLTRANSFERASE"/>
    <property type="match status" value="1"/>
</dbReference>
<keyword evidence="5" id="KW-1185">Reference proteome</keyword>
<evidence type="ECO:0000313" key="4">
    <source>
        <dbReference type="EMBL" id="QNP43433.1"/>
    </source>
</evidence>
<name>A0ABX6T3Z4_9SPHN</name>
<organism evidence="4 5">
    <name type="scientific">Sphingomonas daechungensis</name>
    <dbReference type="NCBI Taxonomy" id="1176646"/>
    <lineage>
        <taxon>Bacteria</taxon>
        <taxon>Pseudomonadati</taxon>
        <taxon>Pseudomonadota</taxon>
        <taxon>Alphaproteobacteria</taxon>
        <taxon>Sphingomonadales</taxon>
        <taxon>Sphingomonadaceae</taxon>
        <taxon>Sphingomonas</taxon>
    </lineage>
</organism>
<gene>
    <name evidence="4" type="ORF">H9L15_00915</name>
</gene>
<dbReference type="SUPFAM" id="SSF53474">
    <property type="entry name" value="alpha/beta-Hydrolases"/>
    <property type="match status" value="1"/>
</dbReference>